<feature type="non-terminal residue" evidence="1">
    <location>
        <position position="1"/>
    </location>
</feature>
<dbReference type="EMBL" id="JAWDJW010005828">
    <property type="protein sequence ID" value="KAK3066481.1"/>
    <property type="molecule type" value="Genomic_DNA"/>
</dbReference>
<keyword evidence="2" id="KW-1185">Reference proteome</keyword>
<organism evidence="1 2">
    <name type="scientific">Coniosporium uncinatum</name>
    <dbReference type="NCBI Taxonomy" id="93489"/>
    <lineage>
        <taxon>Eukaryota</taxon>
        <taxon>Fungi</taxon>
        <taxon>Dikarya</taxon>
        <taxon>Ascomycota</taxon>
        <taxon>Pezizomycotina</taxon>
        <taxon>Dothideomycetes</taxon>
        <taxon>Dothideomycetes incertae sedis</taxon>
        <taxon>Coniosporium</taxon>
    </lineage>
</organism>
<comment type="caution">
    <text evidence="1">The sequence shown here is derived from an EMBL/GenBank/DDBJ whole genome shotgun (WGS) entry which is preliminary data.</text>
</comment>
<accession>A0ACC3DEI9</accession>
<dbReference type="Proteomes" id="UP001186974">
    <property type="component" value="Unassembled WGS sequence"/>
</dbReference>
<evidence type="ECO:0000313" key="2">
    <source>
        <dbReference type="Proteomes" id="UP001186974"/>
    </source>
</evidence>
<sequence length="89" mass="9947">SVTRATVLEALKRQFYFDMAGFSFPGQIKGLLEVCEVEKGRLLYGSDYPFTPASAVERMAGVMDEGTEGWRDGERGKAYFENARELLGE</sequence>
<proteinExistence type="predicted"/>
<protein>
    <submittedName>
        <fullName evidence="1">Uncharacterized protein</fullName>
    </submittedName>
</protein>
<reference evidence="1" key="1">
    <citation type="submission" date="2024-09" db="EMBL/GenBank/DDBJ databases">
        <title>Black Yeasts Isolated from many extreme environments.</title>
        <authorList>
            <person name="Coleine C."/>
            <person name="Stajich J.E."/>
            <person name="Selbmann L."/>
        </authorList>
    </citation>
    <scope>NUCLEOTIDE SEQUENCE</scope>
    <source>
        <strain evidence="1">CCFEE 5737</strain>
    </source>
</reference>
<name>A0ACC3DEI9_9PEZI</name>
<evidence type="ECO:0000313" key="1">
    <source>
        <dbReference type="EMBL" id="KAK3066481.1"/>
    </source>
</evidence>
<gene>
    <name evidence="1" type="ORF">LTS18_001692</name>
</gene>